<feature type="domain" description="Formamidopyrimidine-DNA glycosylase H2TH DNA-binding" evidence="25">
    <location>
        <begin position="179"/>
        <end position="259"/>
    </location>
</feature>
<evidence type="ECO:0000256" key="6">
    <source>
        <dbReference type="ARBA" id="ARBA00022763"/>
    </source>
</evidence>
<dbReference type="Gene3D" id="1.10.8.50">
    <property type="match status" value="1"/>
</dbReference>
<dbReference type="SMART" id="SM01232">
    <property type="entry name" value="H2TH"/>
    <property type="match status" value="1"/>
</dbReference>
<evidence type="ECO:0000256" key="2">
    <source>
        <dbReference type="ARBA" id="ARBA00009409"/>
    </source>
</evidence>
<evidence type="ECO:0000256" key="9">
    <source>
        <dbReference type="ARBA" id="ARBA00022833"/>
    </source>
</evidence>
<keyword evidence="16" id="KW-0326">Glycosidase</keyword>
<evidence type="ECO:0000256" key="20">
    <source>
        <dbReference type="ARBA" id="ARBA00076845"/>
    </source>
</evidence>
<evidence type="ECO:0000256" key="10">
    <source>
        <dbReference type="ARBA" id="ARBA00022990"/>
    </source>
</evidence>
<dbReference type="AGR" id="Xenbase:XB-GENE-6488143"/>
<dbReference type="RefSeq" id="XP_018119590.1">
    <property type="nucleotide sequence ID" value="XM_018264101.2"/>
</dbReference>
<dbReference type="SUPFAM" id="SSF46946">
    <property type="entry name" value="S13-like H2TH domain"/>
    <property type="match status" value="1"/>
</dbReference>
<keyword evidence="14" id="KW-0539">Nucleus</keyword>
<keyword evidence="9" id="KW-0862">Zinc</keyword>
<keyword evidence="13" id="KW-0456">Lyase</keyword>
<keyword evidence="7" id="KW-0863">Zinc-finger</keyword>
<proteinExistence type="inferred from homology"/>
<name>A0A1L8GBV5_XENLA</name>
<evidence type="ECO:0000256" key="17">
    <source>
        <dbReference type="ARBA" id="ARBA00056755"/>
    </source>
</evidence>
<evidence type="ECO:0000256" key="11">
    <source>
        <dbReference type="ARBA" id="ARBA00023125"/>
    </source>
</evidence>
<dbReference type="PANTHER" id="PTHR22993:SF29">
    <property type="entry name" value="ENDONUCLEASE 8-LIKE 2"/>
    <property type="match status" value="1"/>
</dbReference>
<dbReference type="GO" id="GO:0005634">
    <property type="term" value="C:nucleus"/>
    <property type="evidence" value="ECO:0000318"/>
    <property type="project" value="GO_Central"/>
</dbReference>
<dbReference type="SUPFAM" id="SSF81624">
    <property type="entry name" value="N-terminal domain of MutM-like DNA repair proteins"/>
    <property type="match status" value="1"/>
</dbReference>
<dbReference type="PaxDb" id="8355-A0A1L8GBV5"/>
<dbReference type="InterPro" id="IPR010979">
    <property type="entry name" value="Ribosomal_uS13-like_H2TH"/>
</dbReference>
<dbReference type="GO" id="GO:0140078">
    <property type="term" value="F:class I DNA-(apurinic or apyrimidinic site) endonuclease activity"/>
    <property type="evidence" value="ECO:0007669"/>
    <property type="project" value="UniProtKB-EC"/>
</dbReference>
<comment type="function">
    <text evidence="17">Involved in base excision repair of DNA damaged by oxidation or by mutagenic agents. Has DNA glycosylase activity towards 5-hydroxyuracil and other oxidized derivatives of cytosine with a preference for mismatched double-stranded DNA (DNA bubbles). Has low or no DNA glycosylase activity towards thymine glycol, 2-hydroxyadenine, hypoxanthine and 8-oxoguanine. Has AP (apurinic/apyrimidinic) lyase activity and introduces nicks in the DNA strand. Cleaves the DNA backbone by beta-delta elimination to generate a single-strand break at the site of the removed base with both 3'- and 5'-phosphates.</text>
</comment>
<keyword evidence="12" id="KW-0234">DNA repair</keyword>
<dbReference type="PANTHER" id="PTHR22993">
    <property type="entry name" value="FORMAMIDOPYRIMIDINE-DNA GLYCOSYLASE"/>
    <property type="match status" value="1"/>
</dbReference>
<keyword evidence="5" id="KW-0479">Metal-binding</keyword>
<evidence type="ECO:0000256" key="15">
    <source>
        <dbReference type="ARBA" id="ARBA00023268"/>
    </source>
</evidence>
<evidence type="ECO:0000313" key="28">
    <source>
        <dbReference type="Xenbase" id="XB-GENE-6488143"/>
    </source>
</evidence>
<evidence type="ECO:0000259" key="25">
    <source>
        <dbReference type="SMART" id="SM01232"/>
    </source>
</evidence>
<keyword evidence="6" id="KW-0227">DNA damage</keyword>
<dbReference type="AlphaFoldDB" id="A0A1L8GBV5"/>
<evidence type="ECO:0000256" key="18">
    <source>
        <dbReference type="ARBA" id="ARBA00062783"/>
    </source>
</evidence>
<dbReference type="STRING" id="8355.A0A1L8GBV5"/>
<dbReference type="GO" id="GO:0008270">
    <property type="term" value="F:zinc ion binding"/>
    <property type="evidence" value="ECO:0007669"/>
    <property type="project" value="UniProtKB-KW"/>
</dbReference>
<reference evidence="27" key="1">
    <citation type="submission" date="2025-08" db="UniProtKB">
        <authorList>
            <consortium name="RefSeq"/>
        </authorList>
    </citation>
    <scope>IDENTIFICATION</scope>
    <source>
        <strain evidence="27">J_2021</strain>
        <tissue evidence="27">Erythrocytes</tissue>
    </source>
</reference>
<evidence type="ECO:0000256" key="16">
    <source>
        <dbReference type="ARBA" id="ARBA00023295"/>
    </source>
</evidence>
<gene>
    <name evidence="27 28" type="primary">neil2.L</name>
</gene>
<dbReference type="OrthoDB" id="444592at2759"/>
<dbReference type="KEGG" id="xla:108717236"/>
<protein>
    <recommendedName>
        <fullName evidence="19">Endonuclease 8-like 2</fullName>
        <ecNumber evidence="3">4.2.99.18</ecNumber>
    </recommendedName>
    <alternativeName>
        <fullName evidence="21">DNA glycosylase/AP lyase Neil2</fullName>
    </alternativeName>
    <alternativeName>
        <fullName evidence="20">DNA-(apurinic or apyrimidinic site) lyase Neil2</fullName>
    </alternativeName>
    <alternativeName>
        <fullName evidence="23">Endonuclease VIII-like 2</fullName>
    </alternativeName>
    <alternativeName>
        <fullName evidence="22">Nei-like protein 2</fullName>
    </alternativeName>
</protein>
<dbReference type="OMA" id="LTWWCPH"/>
<dbReference type="Pfam" id="PF06831">
    <property type="entry name" value="H2TH"/>
    <property type="match status" value="1"/>
</dbReference>
<evidence type="ECO:0000256" key="5">
    <source>
        <dbReference type="ARBA" id="ARBA00022723"/>
    </source>
</evidence>
<dbReference type="GeneID" id="108717236"/>
<evidence type="ECO:0000256" key="12">
    <source>
        <dbReference type="ARBA" id="ARBA00023204"/>
    </source>
</evidence>
<keyword evidence="26" id="KW-1185">Reference proteome</keyword>
<keyword evidence="8" id="KW-0378">Hydrolase</keyword>
<dbReference type="FunFam" id="1.10.8.50:FF:000010">
    <property type="entry name" value="endonuclease 8-like 2"/>
    <property type="match status" value="1"/>
</dbReference>
<dbReference type="InterPro" id="IPR035937">
    <property type="entry name" value="FPG_N"/>
</dbReference>
<evidence type="ECO:0000256" key="23">
    <source>
        <dbReference type="ARBA" id="ARBA00083340"/>
    </source>
</evidence>
<keyword evidence="15" id="KW-0511">Multifunctional enzyme</keyword>
<evidence type="ECO:0000256" key="13">
    <source>
        <dbReference type="ARBA" id="ARBA00023239"/>
    </source>
</evidence>
<evidence type="ECO:0000259" key="24">
    <source>
        <dbReference type="SMART" id="SM00898"/>
    </source>
</evidence>
<accession>A0A1L8GBV5</accession>
<keyword evidence="11" id="KW-0238">DNA-binding</keyword>
<evidence type="ECO:0000256" key="3">
    <source>
        <dbReference type="ARBA" id="ARBA00012720"/>
    </source>
</evidence>
<dbReference type="CTD" id="108717236"/>
<comment type="subcellular location">
    <subcellularLocation>
        <location evidence="1">Nucleus</location>
    </subcellularLocation>
</comment>
<sequence>MKAADMPEGPTVRRFYSIVSPFVSQYVVKVGGSTKQISLHDLKGKSFNSCQVHGKNLYLEFTISDTKAVGNASSGIDNAKEYTETREIQSSVIQATSKEQSGSSQDVGSAESHMSRWLRFHFGLYGSVRSNEFARAKQANKRGDWRDPTPRLILNFEAGGFLVFYNCRMAWCSSPASEPSCDVLSPEFDTERAVRALSSSRPVCFSLMDQKCFSGVGNIIKNEILFLAQIHPLSLGSALPIEKLHSLVHHALHFTSAWLSSKMKNEGLHYHIYMKEYCDKGHKVIKEKLGPDYGLKRLTWFCPNCQPQVKCYQTLPVSIL</sequence>
<comment type="similarity">
    <text evidence="2">Belongs to the FPG family.</text>
</comment>
<dbReference type="InterPro" id="IPR015886">
    <property type="entry name" value="H2TH_FPG"/>
</dbReference>
<evidence type="ECO:0000256" key="14">
    <source>
        <dbReference type="ARBA" id="ARBA00023242"/>
    </source>
</evidence>
<keyword evidence="4" id="KW-0597">Phosphoprotein</keyword>
<dbReference type="GO" id="GO:0006284">
    <property type="term" value="P:base-excision repair"/>
    <property type="evidence" value="ECO:0000318"/>
    <property type="project" value="GO_Central"/>
</dbReference>
<comment type="subunit">
    <text evidence="18">Binds EP300.</text>
</comment>
<dbReference type="InterPro" id="IPR012319">
    <property type="entry name" value="FPG_cat"/>
</dbReference>
<dbReference type="Xenbase" id="XB-GENE-6488143">
    <property type="gene designation" value="neil2.L"/>
</dbReference>
<evidence type="ECO:0000256" key="1">
    <source>
        <dbReference type="ARBA" id="ARBA00004123"/>
    </source>
</evidence>
<dbReference type="GO" id="GO:0003906">
    <property type="term" value="F:DNA-(apurinic or apyrimidinic site) endonuclease activity"/>
    <property type="evidence" value="ECO:0000318"/>
    <property type="project" value="GO_Central"/>
</dbReference>
<dbReference type="GO" id="GO:0003684">
    <property type="term" value="F:damaged DNA binding"/>
    <property type="evidence" value="ECO:0007669"/>
    <property type="project" value="InterPro"/>
</dbReference>
<evidence type="ECO:0000256" key="7">
    <source>
        <dbReference type="ARBA" id="ARBA00022771"/>
    </source>
</evidence>
<dbReference type="GO" id="GO:0019104">
    <property type="term" value="F:DNA N-glycosylase activity"/>
    <property type="evidence" value="ECO:0000318"/>
    <property type="project" value="GO_Central"/>
</dbReference>
<dbReference type="SMART" id="SM00898">
    <property type="entry name" value="Fapy_DNA_glyco"/>
    <property type="match status" value="1"/>
</dbReference>
<evidence type="ECO:0000256" key="4">
    <source>
        <dbReference type="ARBA" id="ARBA00022553"/>
    </source>
</evidence>
<evidence type="ECO:0000313" key="27">
    <source>
        <dbReference type="RefSeq" id="XP_018119590.1"/>
    </source>
</evidence>
<evidence type="ECO:0000256" key="21">
    <source>
        <dbReference type="ARBA" id="ARBA00081875"/>
    </source>
</evidence>
<feature type="domain" description="Formamidopyrimidine-DNA glycosylase catalytic" evidence="24">
    <location>
        <begin position="7"/>
        <end position="173"/>
    </location>
</feature>
<dbReference type="Bgee" id="108717236">
    <property type="expression patterns" value="Expressed in egg cell and 7 other cell types or tissues"/>
</dbReference>
<evidence type="ECO:0000313" key="26">
    <source>
        <dbReference type="Proteomes" id="UP000186698"/>
    </source>
</evidence>
<evidence type="ECO:0000256" key="19">
    <source>
        <dbReference type="ARBA" id="ARBA00073167"/>
    </source>
</evidence>
<keyword evidence="10" id="KW-0007">Acetylation</keyword>
<evidence type="ECO:0000256" key="8">
    <source>
        <dbReference type="ARBA" id="ARBA00022801"/>
    </source>
</evidence>
<dbReference type="EC" id="4.2.99.18" evidence="3"/>
<evidence type="ECO:0000256" key="22">
    <source>
        <dbReference type="ARBA" id="ARBA00082923"/>
    </source>
</evidence>
<organism evidence="26 27">
    <name type="scientific">Xenopus laevis</name>
    <name type="common">African clawed frog</name>
    <dbReference type="NCBI Taxonomy" id="8355"/>
    <lineage>
        <taxon>Eukaryota</taxon>
        <taxon>Metazoa</taxon>
        <taxon>Chordata</taxon>
        <taxon>Craniata</taxon>
        <taxon>Vertebrata</taxon>
        <taxon>Euteleostomi</taxon>
        <taxon>Amphibia</taxon>
        <taxon>Batrachia</taxon>
        <taxon>Anura</taxon>
        <taxon>Pipoidea</taxon>
        <taxon>Pipidae</taxon>
        <taxon>Xenopodinae</taxon>
        <taxon>Xenopus</taxon>
        <taxon>Xenopus</taxon>
    </lineage>
</organism>
<dbReference type="Proteomes" id="UP000186698">
    <property type="component" value="Chromosome 5L"/>
</dbReference>